<dbReference type="InterPro" id="IPR041628">
    <property type="entry name" value="ChlI/MoxR_AAA_lid"/>
</dbReference>
<protein>
    <submittedName>
        <fullName evidence="3">Methanol dehydrogenase regulatory protein (MoxR)</fullName>
    </submittedName>
</protein>
<dbReference type="SUPFAM" id="SSF52540">
    <property type="entry name" value="P-loop containing nucleoside triphosphate hydrolases"/>
    <property type="match status" value="1"/>
</dbReference>
<evidence type="ECO:0000259" key="2">
    <source>
        <dbReference type="Pfam" id="PF17863"/>
    </source>
</evidence>
<dbReference type="Gene3D" id="1.10.8.80">
    <property type="entry name" value="Magnesium chelatase subunit I, C-Terminal domain"/>
    <property type="match status" value="1"/>
</dbReference>
<dbReference type="STRING" id="224325.AF_2425"/>
<sequence>MPNCGMTEISTICSRIVKAVCDVYVGDKNLVEKMLAAALTNGNILFEDYPGLGKTLLAKVFARVIGADYRRVQFTPDLLPSDIIGVKIWRGDRFEFVKGPIFTNVLLADEINRSPPKTQAALLEAMEEKQITVEGETFSLSMPFFVLATQNPIEQEGTYPLPEAQMDRFMLRMRPGYPESIEEEMEILRRRISWRKDDPTEDVEPVVSLETFRRIQDAVEAVYVDKSILKYISELVRATREHELVELGSSPRGGLALLKLARALAVMDGRDFVIPDDVKRVAVEALAHRVILKFEYAVEGLRAEEVVEEILNSVRVPKYEAQES</sequence>
<dbReference type="InterPro" id="IPR050764">
    <property type="entry name" value="CbbQ/NirQ/NorQ/GpvN"/>
</dbReference>
<feature type="domain" description="ATPase AAA-3" evidence="1">
    <location>
        <begin position="44"/>
        <end position="171"/>
    </location>
</feature>
<dbReference type="Proteomes" id="UP000002199">
    <property type="component" value="Chromosome"/>
</dbReference>
<dbReference type="GO" id="GO:0005524">
    <property type="term" value="F:ATP binding"/>
    <property type="evidence" value="ECO:0007669"/>
    <property type="project" value="InterPro"/>
</dbReference>
<evidence type="ECO:0000259" key="1">
    <source>
        <dbReference type="Pfam" id="PF07726"/>
    </source>
</evidence>
<organism evidence="3 4">
    <name type="scientific">Archaeoglobus fulgidus (strain ATCC 49558 / DSM 4304 / JCM 9628 / NBRC 100126 / VC-16)</name>
    <dbReference type="NCBI Taxonomy" id="224325"/>
    <lineage>
        <taxon>Archaea</taxon>
        <taxon>Methanobacteriati</taxon>
        <taxon>Methanobacteriota</taxon>
        <taxon>Archaeoglobi</taxon>
        <taxon>Archaeoglobales</taxon>
        <taxon>Archaeoglobaceae</taxon>
        <taxon>Archaeoglobus</taxon>
    </lineage>
</organism>
<evidence type="ECO:0000313" key="4">
    <source>
        <dbReference type="Proteomes" id="UP000002199"/>
    </source>
</evidence>
<gene>
    <name evidence="3" type="ordered locus">AF_2425</name>
</gene>
<dbReference type="EnsemblBacteria" id="AAB91247">
    <property type="protein sequence ID" value="AAB91247"/>
    <property type="gene ID" value="AF_2425"/>
</dbReference>
<dbReference type="InterPro" id="IPR011703">
    <property type="entry name" value="ATPase_AAA-3"/>
</dbReference>
<dbReference type="Gene3D" id="3.40.50.300">
    <property type="entry name" value="P-loop containing nucleotide triphosphate hydrolases"/>
    <property type="match status" value="1"/>
</dbReference>
<keyword evidence="4" id="KW-1185">Reference proteome</keyword>
<dbReference type="PIRSF" id="PIRSF002849">
    <property type="entry name" value="AAA_ATPase_chaperone_MoxR_prd"/>
    <property type="match status" value="1"/>
</dbReference>
<dbReference type="CDD" id="cd00009">
    <property type="entry name" value="AAA"/>
    <property type="match status" value="1"/>
</dbReference>
<reference evidence="3 4" key="1">
    <citation type="journal article" date="1997" name="Nature">
        <title>The complete genome sequence of the hyperthermophilic, sulphate-reducing archaeon Archaeoglobus fulgidus.</title>
        <authorList>
            <person name="Klenk H.P."/>
            <person name="Clayton R.A."/>
            <person name="Tomb J."/>
            <person name="White O."/>
            <person name="Nelson K.E."/>
            <person name="Ketchum K.A."/>
            <person name="Dodson R.J."/>
            <person name="Gwinn M."/>
            <person name="Hickey E.K."/>
            <person name="Peterson J.D."/>
            <person name="Richardson D.L."/>
            <person name="Kerlavage A.R."/>
            <person name="Graham D.E."/>
            <person name="Kyrpides N.C."/>
            <person name="Fleischmann R.D."/>
            <person name="Quackenbush J."/>
            <person name="Lee N.H."/>
            <person name="Sutton G.G."/>
            <person name="Gill S."/>
            <person name="Kirkness E.F."/>
            <person name="Dougherty B.A."/>
            <person name="McKenney K."/>
            <person name="Adams M.D."/>
            <person name="Loftus B."/>
            <person name="Peterson S."/>
            <person name="Reich C.I."/>
            <person name="McNeil L.K."/>
            <person name="Badger J.H."/>
            <person name="Glodek A."/>
            <person name="Zhou L."/>
            <person name="Overbeek R."/>
            <person name="Gocayne J.D."/>
            <person name="Weidman J.F."/>
            <person name="McDonald L."/>
            <person name="Utterback T."/>
            <person name="Cotton M.D."/>
            <person name="Spriggs T."/>
            <person name="Artiach P."/>
            <person name="Kaine B.P."/>
            <person name="Sykes S.M."/>
            <person name="Sadow P.W."/>
            <person name="D'Andrea K.P."/>
            <person name="Bowman C."/>
            <person name="Fujii C."/>
            <person name="Garland S.A."/>
            <person name="Mason T.M."/>
            <person name="Olsen G.J."/>
            <person name="Fraser C.M."/>
            <person name="Smith H.O."/>
            <person name="Woese C.R."/>
            <person name="Venter J.C."/>
        </authorList>
    </citation>
    <scope>NUCLEOTIDE SEQUENCE [LARGE SCALE GENOMIC DNA]</scope>
    <source>
        <strain evidence="4">ATCC 49558 / DSM 4304 / JCM 9628 / NBRC 100126 / VC-16</strain>
    </source>
</reference>
<evidence type="ECO:0000313" key="3">
    <source>
        <dbReference type="EMBL" id="AAB91247.1"/>
    </source>
</evidence>
<dbReference type="PaxDb" id="224325-AF_2425"/>
<dbReference type="InterPro" id="IPR027417">
    <property type="entry name" value="P-loop_NTPase"/>
</dbReference>
<dbReference type="Pfam" id="PF07726">
    <property type="entry name" value="AAA_3"/>
    <property type="match status" value="1"/>
</dbReference>
<dbReference type="PANTHER" id="PTHR42759">
    <property type="entry name" value="MOXR FAMILY PROTEIN"/>
    <property type="match status" value="1"/>
</dbReference>
<feature type="domain" description="ChlI/MoxR AAA lid" evidence="2">
    <location>
        <begin position="237"/>
        <end position="310"/>
    </location>
</feature>
<dbReference type="HOGENOM" id="CLU_034716_2_0_2"/>
<dbReference type="PANTHER" id="PTHR42759:SF1">
    <property type="entry name" value="MAGNESIUM-CHELATASE SUBUNIT CHLD"/>
    <property type="match status" value="1"/>
</dbReference>
<dbReference type="Pfam" id="PF17863">
    <property type="entry name" value="AAA_lid_2"/>
    <property type="match status" value="1"/>
</dbReference>
<proteinExistence type="predicted"/>
<dbReference type="GO" id="GO:0016887">
    <property type="term" value="F:ATP hydrolysis activity"/>
    <property type="evidence" value="ECO:0007669"/>
    <property type="project" value="InterPro"/>
</dbReference>
<dbReference type="KEGG" id="afu:AF_2425"/>
<dbReference type="AlphaFoldDB" id="O30246"/>
<name>O30246_ARCFU</name>
<dbReference type="eggNOG" id="arCOG00434">
    <property type="taxonomic scope" value="Archaea"/>
</dbReference>
<dbReference type="PIR" id="B69553">
    <property type="entry name" value="B69553"/>
</dbReference>
<dbReference type="EMBL" id="AE000782">
    <property type="protein sequence ID" value="AAB91247.1"/>
    <property type="molecule type" value="Genomic_DNA"/>
</dbReference>
<accession>O30246</accession>
<dbReference type="PhylomeDB" id="O30246"/>